<organism evidence="1">
    <name type="scientific">uncultured Caudovirales phage</name>
    <dbReference type="NCBI Taxonomy" id="2100421"/>
    <lineage>
        <taxon>Viruses</taxon>
        <taxon>Duplodnaviria</taxon>
        <taxon>Heunggongvirae</taxon>
        <taxon>Uroviricota</taxon>
        <taxon>Caudoviricetes</taxon>
        <taxon>Peduoviridae</taxon>
        <taxon>Maltschvirus</taxon>
        <taxon>Maltschvirus maltsch</taxon>
    </lineage>
</organism>
<gene>
    <name evidence="1" type="ORF">UFOVP257_390</name>
</gene>
<sequence>MMVELTNEAVDGLMKSILIQDYKGLCEDTKRLKKLKDKETYQLQDIEHNLRYIDAMETLMEYYVGFDWKDNL</sequence>
<name>A0A6J5LG42_9CAUD</name>
<dbReference type="EMBL" id="LR796274">
    <property type="protein sequence ID" value="CAB4133668.1"/>
    <property type="molecule type" value="Genomic_DNA"/>
</dbReference>
<reference evidence="1" key="1">
    <citation type="submission" date="2020-04" db="EMBL/GenBank/DDBJ databases">
        <authorList>
            <person name="Chiriac C."/>
            <person name="Salcher M."/>
            <person name="Ghai R."/>
            <person name="Kavagutti S V."/>
        </authorList>
    </citation>
    <scope>NUCLEOTIDE SEQUENCE</scope>
</reference>
<accession>A0A6J5LG42</accession>
<proteinExistence type="predicted"/>
<evidence type="ECO:0000313" key="1">
    <source>
        <dbReference type="EMBL" id="CAB4133668.1"/>
    </source>
</evidence>
<protein>
    <submittedName>
        <fullName evidence="1">Uncharacterized protein</fullName>
    </submittedName>
</protein>